<reference evidence="1 2" key="1">
    <citation type="submission" date="2020-08" db="EMBL/GenBank/DDBJ databases">
        <title>Genome sequence of Rhodobacteraceae bacterium Lw-13e.</title>
        <authorList>
            <person name="Poehlein A."/>
            <person name="Wolter L."/>
            <person name="Daniel R."/>
            <person name="Brinkhoff T."/>
        </authorList>
    </citation>
    <scope>NUCLEOTIDE SEQUENCE [LARGE SCALE GENOMIC DNA]</scope>
    <source>
        <strain evidence="1 2">Lw-13e</strain>
    </source>
</reference>
<proteinExistence type="predicted"/>
<dbReference type="RefSeq" id="WP_119837984.1">
    <property type="nucleotide sequence ID" value="NZ_CP060436.1"/>
</dbReference>
<dbReference type="KEGG" id="palw:PSAL_003170"/>
<name>A0A418SK99_9RHOB</name>
<gene>
    <name evidence="1" type="ORF">PSAL_003170</name>
</gene>
<organism evidence="1 2">
    <name type="scientific">Pseudooceanicola algae</name>
    <dbReference type="NCBI Taxonomy" id="1537215"/>
    <lineage>
        <taxon>Bacteria</taxon>
        <taxon>Pseudomonadati</taxon>
        <taxon>Pseudomonadota</taxon>
        <taxon>Alphaproteobacteria</taxon>
        <taxon>Rhodobacterales</taxon>
        <taxon>Paracoccaceae</taxon>
        <taxon>Pseudooceanicola</taxon>
    </lineage>
</organism>
<evidence type="ECO:0000313" key="1">
    <source>
        <dbReference type="EMBL" id="QPM89107.1"/>
    </source>
</evidence>
<sequence>MHIVLHAGVYGTDEDLLVKCLLRNRDVLQEAGTALPGPSRYRRDLREMLDSIAFAPRPPGQREALLADLVSSPDIRRLILTNPNFFSVPKLALAQNRFFRNADIRLAALRELFREDQIELCLSLCNPALFIPTLYREAPQSDVLDRFWESDPLRLRWSELLLRLRRAAPDIAITVWCSEHTPLIWADVMHAMAGVAPDIPMDGEFAILRRLLPPEAMTRLKTYLGNHPELDPAQRHQVIEAFLKRNALPGSTEEEINVPGWDSDVINLLSDVYEDDLDQIEAIEGVRMLRP</sequence>
<protein>
    <submittedName>
        <fullName evidence="1">Uncharacterized protein</fullName>
    </submittedName>
</protein>
<keyword evidence="2" id="KW-1185">Reference proteome</keyword>
<accession>A0A418SK99</accession>
<dbReference type="AlphaFoldDB" id="A0A418SK99"/>
<dbReference type="OrthoDB" id="7816979at2"/>
<dbReference type="EMBL" id="CP060436">
    <property type="protein sequence ID" value="QPM89107.1"/>
    <property type="molecule type" value="Genomic_DNA"/>
</dbReference>
<dbReference type="Proteomes" id="UP000283786">
    <property type="component" value="Chromosome"/>
</dbReference>
<evidence type="ECO:0000313" key="2">
    <source>
        <dbReference type="Proteomes" id="UP000283786"/>
    </source>
</evidence>